<comment type="subcellular location">
    <subcellularLocation>
        <location evidence="1">Nucleus</location>
    </subcellularLocation>
</comment>
<dbReference type="PANTHER" id="PTHR12565">
    <property type="entry name" value="STEROL REGULATORY ELEMENT-BINDING PROTEIN"/>
    <property type="match status" value="1"/>
</dbReference>
<comment type="caution">
    <text evidence="3">The sequence shown here is derived from an EMBL/GenBank/DDBJ whole genome shotgun (WGS) entry which is preliminary data.</text>
</comment>
<evidence type="ECO:0000256" key="2">
    <source>
        <dbReference type="ARBA" id="ARBA00023242"/>
    </source>
</evidence>
<gene>
    <name evidence="3" type="ORF">NC653_006046</name>
</gene>
<evidence type="ECO:0000313" key="3">
    <source>
        <dbReference type="EMBL" id="KAJ7006869.1"/>
    </source>
</evidence>
<dbReference type="GO" id="GO:0005634">
    <property type="term" value="C:nucleus"/>
    <property type="evidence" value="ECO:0007669"/>
    <property type="project" value="UniProtKB-SubCell"/>
</dbReference>
<dbReference type="InterPro" id="IPR024097">
    <property type="entry name" value="bHLH_ZIP_TF"/>
</dbReference>
<organism evidence="3 4">
    <name type="scientific">Populus alba x Populus x berolinensis</name>
    <dbReference type="NCBI Taxonomy" id="444605"/>
    <lineage>
        <taxon>Eukaryota</taxon>
        <taxon>Viridiplantae</taxon>
        <taxon>Streptophyta</taxon>
        <taxon>Embryophyta</taxon>
        <taxon>Tracheophyta</taxon>
        <taxon>Spermatophyta</taxon>
        <taxon>Magnoliopsida</taxon>
        <taxon>eudicotyledons</taxon>
        <taxon>Gunneridae</taxon>
        <taxon>Pentapetalae</taxon>
        <taxon>rosids</taxon>
        <taxon>fabids</taxon>
        <taxon>Malpighiales</taxon>
        <taxon>Salicaceae</taxon>
        <taxon>Saliceae</taxon>
        <taxon>Populus</taxon>
    </lineage>
</organism>
<keyword evidence="4" id="KW-1185">Reference proteome</keyword>
<name>A0AAD6RDE9_9ROSI</name>
<dbReference type="GO" id="GO:0003700">
    <property type="term" value="F:DNA-binding transcription factor activity"/>
    <property type="evidence" value="ECO:0007669"/>
    <property type="project" value="TreeGrafter"/>
</dbReference>
<dbReference type="PANTHER" id="PTHR12565:SF431">
    <property type="entry name" value="TRANSCRIPTION FACTOR BHLH137"/>
    <property type="match status" value="1"/>
</dbReference>
<keyword evidence="2" id="KW-0539">Nucleus</keyword>
<evidence type="ECO:0000313" key="4">
    <source>
        <dbReference type="Proteomes" id="UP001164929"/>
    </source>
</evidence>
<sequence>MFVSDIQNKANSKPPEDYIHVRARRDQATDSHSLVETVRITTFTLVNQHVVRFEEKKIGERMKLLQDLVPGCNTNRQIFDKTDASGRVYGMVWVYRVGIKFSII</sequence>
<evidence type="ECO:0000256" key="1">
    <source>
        <dbReference type="ARBA" id="ARBA00004123"/>
    </source>
</evidence>
<dbReference type="EMBL" id="JAQIZT010000002">
    <property type="protein sequence ID" value="KAJ7006869.1"/>
    <property type="molecule type" value="Genomic_DNA"/>
</dbReference>
<accession>A0AAD6RDE9</accession>
<protein>
    <submittedName>
        <fullName evidence="3">Uncharacterized protein</fullName>
    </submittedName>
</protein>
<dbReference type="Proteomes" id="UP001164929">
    <property type="component" value="Chromosome 2"/>
</dbReference>
<dbReference type="AlphaFoldDB" id="A0AAD6RDE9"/>
<reference evidence="3" key="1">
    <citation type="journal article" date="2023" name="Mol. Ecol. Resour.">
        <title>Chromosome-level genome assembly of a triploid poplar Populus alba 'Berolinensis'.</title>
        <authorList>
            <person name="Chen S."/>
            <person name="Yu Y."/>
            <person name="Wang X."/>
            <person name="Wang S."/>
            <person name="Zhang T."/>
            <person name="Zhou Y."/>
            <person name="He R."/>
            <person name="Meng N."/>
            <person name="Wang Y."/>
            <person name="Liu W."/>
            <person name="Liu Z."/>
            <person name="Liu J."/>
            <person name="Guo Q."/>
            <person name="Huang H."/>
            <person name="Sederoff R.R."/>
            <person name="Wang G."/>
            <person name="Qu G."/>
            <person name="Chen S."/>
        </authorList>
    </citation>
    <scope>NUCLEOTIDE SEQUENCE</scope>
    <source>
        <strain evidence="3">SC-2020</strain>
    </source>
</reference>
<proteinExistence type="predicted"/>